<proteinExistence type="predicted"/>
<name>A0A150RE96_SORCE</name>
<dbReference type="EMBL" id="JEMC01003793">
    <property type="protein sequence ID" value="KYF78510.1"/>
    <property type="molecule type" value="Genomic_DNA"/>
</dbReference>
<evidence type="ECO:0000259" key="1">
    <source>
        <dbReference type="Pfam" id="PF22302"/>
    </source>
</evidence>
<evidence type="ECO:0000313" key="3">
    <source>
        <dbReference type="Proteomes" id="UP000075515"/>
    </source>
</evidence>
<dbReference type="Proteomes" id="UP000075515">
    <property type="component" value="Unassembled WGS sequence"/>
</dbReference>
<gene>
    <name evidence="2" type="ORF">BE18_53340</name>
</gene>
<dbReference type="Pfam" id="PF22302">
    <property type="entry name" value="DUF6968"/>
    <property type="match status" value="1"/>
</dbReference>
<organism evidence="2 3">
    <name type="scientific">Sorangium cellulosum</name>
    <name type="common">Polyangium cellulosum</name>
    <dbReference type="NCBI Taxonomy" id="56"/>
    <lineage>
        <taxon>Bacteria</taxon>
        <taxon>Pseudomonadati</taxon>
        <taxon>Myxococcota</taxon>
        <taxon>Polyangia</taxon>
        <taxon>Polyangiales</taxon>
        <taxon>Polyangiaceae</taxon>
        <taxon>Sorangium</taxon>
    </lineage>
</organism>
<dbReference type="AlphaFoldDB" id="A0A150RE96"/>
<evidence type="ECO:0000313" key="2">
    <source>
        <dbReference type="EMBL" id="KYF78510.1"/>
    </source>
</evidence>
<feature type="domain" description="DUF6968" evidence="1">
    <location>
        <begin position="13"/>
        <end position="92"/>
    </location>
</feature>
<dbReference type="InterPro" id="IPR054241">
    <property type="entry name" value="DUF6968"/>
</dbReference>
<accession>A0A150RE96</accession>
<sequence length="112" mass="12717">MKRDPIRDEDVIAERRLKLRRPDGTDADVTVRFGRPAGRPVIVWEVPYEILGPDDEVRRHVGSGVDAVQALTLALMECPMHLDFIKEQGELTNEDGPDLWWPRVMLETVKGG</sequence>
<protein>
    <recommendedName>
        <fullName evidence="1">DUF6968 domain-containing protein</fullName>
    </recommendedName>
</protein>
<comment type="caution">
    <text evidence="2">The sequence shown here is derived from an EMBL/GenBank/DDBJ whole genome shotgun (WGS) entry which is preliminary data.</text>
</comment>
<reference evidence="2 3" key="1">
    <citation type="submission" date="2014-02" db="EMBL/GenBank/DDBJ databases">
        <title>The small core and large imbalanced accessory genome model reveals a collaborative survival strategy of Sorangium cellulosum strains in nature.</title>
        <authorList>
            <person name="Han K."/>
            <person name="Peng R."/>
            <person name="Blom J."/>
            <person name="Li Y.-Z."/>
        </authorList>
    </citation>
    <scope>NUCLEOTIDE SEQUENCE [LARGE SCALE GENOMIC DNA]</scope>
    <source>
        <strain evidence="2 3">So0149</strain>
    </source>
</reference>